<dbReference type="EMBL" id="CP121106">
    <property type="protein sequence ID" value="WFL78709.1"/>
    <property type="molecule type" value="Genomic_DNA"/>
</dbReference>
<dbReference type="PANTHER" id="PTHR45947">
    <property type="entry name" value="SULFOQUINOVOSYL TRANSFERASE SQD2"/>
    <property type="match status" value="1"/>
</dbReference>
<gene>
    <name evidence="3" type="ORF">P7228_06505</name>
</gene>
<name>A0ABY8G1T6_9SPHN</name>
<dbReference type="Pfam" id="PF13439">
    <property type="entry name" value="Glyco_transf_4"/>
    <property type="match status" value="1"/>
</dbReference>
<dbReference type="EC" id="2.4.-.-" evidence="3"/>
<dbReference type="InterPro" id="IPR001296">
    <property type="entry name" value="Glyco_trans_1"/>
</dbReference>
<reference evidence="3 4" key="1">
    <citation type="submission" date="2023-03" db="EMBL/GenBank/DDBJ databases">
        <title>Altererythrobacter sp. CAU 1644 isolated from sand.</title>
        <authorList>
            <person name="Kim W."/>
        </authorList>
    </citation>
    <scope>NUCLEOTIDE SEQUENCE [LARGE SCALE GENOMIC DNA]</scope>
    <source>
        <strain evidence="3 4">CAU 1644</strain>
    </source>
</reference>
<feature type="domain" description="Glycosyl transferase family 1" evidence="1">
    <location>
        <begin position="208"/>
        <end position="344"/>
    </location>
</feature>
<keyword evidence="3" id="KW-0808">Transferase</keyword>
<sequence length="384" mass="42215">MHVLILPSWYPRFEGDAEGSFFRDQAQGLAELGLQVGVAFADLRGPRQVRRGTTGGVTIRMDGIIQEVRSHGFNWFPRIYPGFERLWLRHISIAVNEYVTRFGHPDIVHAHSMEPAAVAAEKISREFGIPFVTTEHSTAHILRPVSSSKRSKFKRLAARSSSNLAVSEMFAEALNESYGGNWHYQPNIVASRFFTAPLVRREGATTRLVTVGYLTRRKRVDLIIEAVAFLRKRGFDVALTIVGDGPERGALTELVKGLGVLEHVEFVGQVSIFDMPTAMSRGHILVSASEFETFGVTLIEGMALGMPIVATRSGGPNSIVKPNLGRLVDEWSVEALAEAIAAVVVDFADYPAKEIRDECASVYSTPVVCAALDAIYQRACGDAR</sequence>
<dbReference type="GO" id="GO:0016757">
    <property type="term" value="F:glycosyltransferase activity"/>
    <property type="evidence" value="ECO:0007669"/>
    <property type="project" value="UniProtKB-KW"/>
</dbReference>
<dbReference type="Proteomes" id="UP001215827">
    <property type="component" value="Chromosome"/>
</dbReference>
<evidence type="ECO:0000313" key="3">
    <source>
        <dbReference type="EMBL" id="WFL78709.1"/>
    </source>
</evidence>
<dbReference type="InterPro" id="IPR050194">
    <property type="entry name" value="Glycosyltransferase_grp1"/>
</dbReference>
<dbReference type="RefSeq" id="WP_278017399.1">
    <property type="nucleotide sequence ID" value="NZ_CP121106.1"/>
</dbReference>
<keyword evidence="3" id="KW-0328">Glycosyltransferase</keyword>
<organism evidence="3 4">
    <name type="scientific">Altererythrobacter arenosus</name>
    <dbReference type="NCBI Taxonomy" id="3032592"/>
    <lineage>
        <taxon>Bacteria</taxon>
        <taxon>Pseudomonadati</taxon>
        <taxon>Pseudomonadota</taxon>
        <taxon>Alphaproteobacteria</taxon>
        <taxon>Sphingomonadales</taxon>
        <taxon>Erythrobacteraceae</taxon>
        <taxon>Altererythrobacter</taxon>
    </lineage>
</organism>
<proteinExistence type="predicted"/>
<dbReference type="Pfam" id="PF00534">
    <property type="entry name" value="Glycos_transf_1"/>
    <property type="match status" value="1"/>
</dbReference>
<dbReference type="Gene3D" id="3.40.50.2000">
    <property type="entry name" value="Glycogen Phosphorylase B"/>
    <property type="match status" value="2"/>
</dbReference>
<dbReference type="SUPFAM" id="SSF53756">
    <property type="entry name" value="UDP-Glycosyltransferase/glycogen phosphorylase"/>
    <property type="match status" value="1"/>
</dbReference>
<evidence type="ECO:0000313" key="4">
    <source>
        <dbReference type="Proteomes" id="UP001215827"/>
    </source>
</evidence>
<evidence type="ECO:0000259" key="2">
    <source>
        <dbReference type="Pfam" id="PF13439"/>
    </source>
</evidence>
<evidence type="ECO:0000259" key="1">
    <source>
        <dbReference type="Pfam" id="PF00534"/>
    </source>
</evidence>
<dbReference type="InterPro" id="IPR028098">
    <property type="entry name" value="Glyco_trans_4-like_N"/>
</dbReference>
<protein>
    <submittedName>
        <fullName evidence="3">Glycosyltransferase</fullName>
        <ecNumber evidence="3">2.4.-.-</ecNumber>
    </submittedName>
</protein>
<dbReference type="PANTHER" id="PTHR45947:SF3">
    <property type="entry name" value="SULFOQUINOVOSYL TRANSFERASE SQD2"/>
    <property type="match status" value="1"/>
</dbReference>
<keyword evidence="4" id="KW-1185">Reference proteome</keyword>
<feature type="domain" description="Glycosyltransferase subfamily 4-like N-terminal" evidence="2">
    <location>
        <begin position="22"/>
        <end position="186"/>
    </location>
</feature>
<accession>A0ABY8G1T6</accession>